<evidence type="ECO:0000313" key="1">
    <source>
        <dbReference type="EMBL" id="MED6215708.1"/>
    </source>
</evidence>
<protein>
    <submittedName>
        <fullName evidence="1">Uncharacterized protein</fullName>
    </submittedName>
</protein>
<dbReference type="Proteomes" id="UP001341840">
    <property type="component" value="Unassembled WGS sequence"/>
</dbReference>
<dbReference type="EMBL" id="JASCZI010271862">
    <property type="protein sequence ID" value="MED6215708.1"/>
    <property type="molecule type" value="Genomic_DNA"/>
</dbReference>
<name>A0ABU6Z4J0_9FABA</name>
<comment type="caution">
    <text evidence="1">The sequence shown here is derived from an EMBL/GenBank/DDBJ whole genome shotgun (WGS) entry which is preliminary data.</text>
</comment>
<sequence>MAYEHLEILRLNVEQAIATLGAGLMQVHFSKIFTEAQLFQMRGSPMVGKKSRCEVVVGLDLCCLSDTPWWVRRTLQDVVNSSSRGFTLHGREVKVAQSVDRDVGSIDAAEGTTMTPTPEGSHVVDTGSSLARRFLAASCPLCLLHGLEIR</sequence>
<proteinExistence type="predicted"/>
<organism evidence="1 2">
    <name type="scientific">Stylosanthes scabra</name>
    <dbReference type="NCBI Taxonomy" id="79078"/>
    <lineage>
        <taxon>Eukaryota</taxon>
        <taxon>Viridiplantae</taxon>
        <taxon>Streptophyta</taxon>
        <taxon>Embryophyta</taxon>
        <taxon>Tracheophyta</taxon>
        <taxon>Spermatophyta</taxon>
        <taxon>Magnoliopsida</taxon>
        <taxon>eudicotyledons</taxon>
        <taxon>Gunneridae</taxon>
        <taxon>Pentapetalae</taxon>
        <taxon>rosids</taxon>
        <taxon>fabids</taxon>
        <taxon>Fabales</taxon>
        <taxon>Fabaceae</taxon>
        <taxon>Papilionoideae</taxon>
        <taxon>50 kb inversion clade</taxon>
        <taxon>dalbergioids sensu lato</taxon>
        <taxon>Dalbergieae</taxon>
        <taxon>Pterocarpus clade</taxon>
        <taxon>Stylosanthes</taxon>
    </lineage>
</organism>
<gene>
    <name evidence="1" type="ORF">PIB30_000714</name>
</gene>
<accession>A0ABU6Z4J0</accession>
<reference evidence="1 2" key="1">
    <citation type="journal article" date="2023" name="Plants (Basel)">
        <title>Bridging the Gap: Combining Genomics and Transcriptomics Approaches to Understand Stylosanthes scabra, an Orphan Legume from the Brazilian Caatinga.</title>
        <authorList>
            <person name="Ferreira-Neto J.R.C."/>
            <person name="da Silva M.D."/>
            <person name="Binneck E."/>
            <person name="de Melo N.F."/>
            <person name="da Silva R.H."/>
            <person name="de Melo A.L.T.M."/>
            <person name="Pandolfi V."/>
            <person name="Bustamante F.O."/>
            <person name="Brasileiro-Vidal A.C."/>
            <person name="Benko-Iseppon A.M."/>
        </authorList>
    </citation>
    <scope>NUCLEOTIDE SEQUENCE [LARGE SCALE GENOMIC DNA]</scope>
    <source>
        <tissue evidence="1">Leaves</tissue>
    </source>
</reference>
<evidence type="ECO:0000313" key="2">
    <source>
        <dbReference type="Proteomes" id="UP001341840"/>
    </source>
</evidence>
<keyword evidence="2" id="KW-1185">Reference proteome</keyword>